<feature type="region of interest" description="Disordered" evidence="1">
    <location>
        <begin position="351"/>
        <end position="397"/>
    </location>
</feature>
<dbReference type="EMBL" id="VXIT01000020">
    <property type="protein sequence ID" value="KAA6407112.1"/>
    <property type="molecule type" value="Genomic_DNA"/>
</dbReference>
<dbReference type="OrthoDB" id="5375264at2759"/>
<name>A0A5M8PEH9_9LECA</name>
<evidence type="ECO:0000256" key="1">
    <source>
        <dbReference type="SAM" id="MobiDB-lite"/>
    </source>
</evidence>
<evidence type="ECO:0000313" key="3">
    <source>
        <dbReference type="Proteomes" id="UP000324767"/>
    </source>
</evidence>
<protein>
    <submittedName>
        <fullName evidence="2">Uncharacterized protein</fullName>
    </submittedName>
</protein>
<proteinExistence type="predicted"/>
<sequence length="690" mass="74934">MSRDNKKPTDGFKKRVAFDDMALENAKNTLSFNSVNAVDDTAVNETPNRVNEARSTMSDLTNAFSTDTQYPMTSGRDESDATAGHTPGSNAASMKSANTDAFFAALKNAMVFEHQTSECVAVPPSGNESPYIFTTLADGTKVRKNYKYATPTDEEAETTRRNDEQLMARRHSTVKNGRASASTRKDLAPNFSEDHDLVSDYPATNAVLAAGNQAMSLETTRHHGSVENLGLDTGAISTIQKLMDLRSSVDSMIETSKASQGGHVPYFSAFSNTGNSDIAAMSTAGYEETGRLPAYPASLQSLPSPRKSKNISLGAKNPAASNRVIAPKPIVDSSNLASRLVEHCVPTGPTEYTAFPPVPKKRVLRSQNDKPARPTKKRAAFFGDVSTPAPDHRLPMSGNNASAAQFHQGSAVYVEGSSAAQSHQGQTSHGEEALASQSDLGRAVYGDKFSPFSGPFIPSHLVALVEDRIFSPQAHLRPAITLTDIIAAQPPSRPAILIGDDLRLVQSLTRPVVHDYQEEAPLPPSIIPEHPLFPSSADSPVPQIWQEASDPDRMLYHLSEMGRGWPEIRTEWNRMTGQWHHEHVLANRLARFQDNLRTLKEGDVQRLLTAVRDVESDYRLTKWARIAAHIVQNGGDDYPLAFLQRKHKELEFHSVLAKGDELTRQLWGASGSGEAGAGAGPVVDMGGYGN</sequence>
<reference evidence="2 3" key="1">
    <citation type="submission" date="2019-09" db="EMBL/GenBank/DDBJ databases">
        <title>The hologenome of the rock-dwelling lichen Lasallia pustulata.</title>
        <authorList>
            <person name="Greshake Tzovaras B."/>
            <person name="Segers F."/>
            <person name="Bicker A."/>
            <person name="Dal Grande F."/>
            <person name="Otte J."/>
            <person name="Hankeln T."/>
            <person name="Schmitt I."/>
            <person name="Ebersberger I."/>
        </authorList>
    </citation>
    <scope>NUCLEOTIDE SEQUENCE [LARGE SCALE GENOMIC DNA]</scope>
    <source>
        <strain evidence="2">A1-1</strain>
    </source>
</reference>
<feature type="region of interest" description="Disordered" evidence="1">
    <location>
        <begin position="56"/>
        <end position="93"/>
    </location>
</feature>
<gene>
    <name evidence="2" type="ORF">FRX48_09178</name>
</gene>
<dbReference type="Proteomes" id="UP000324767">
    <property type="component" value="Unassembled WGS sequence"/>
</dbReference>
<feature type="region of interest" description="Disordered" evidence="1">
    <location>
        <begin position="415"/>
        <end position="435"/>
    </location>
</feature>
<comment type="caution">
    <text evidence="2">The sequence shown here is derived from an EMBL/GenBank/DDBJ whole genome shotgun (WGS) entry which is preliminary data.</text>
</comment>
<feature type="region of interest" description="Disordered" evidence="1">
    <location>
        <begin position="671"/>
        <end position="690"/>
    </location>
</feature>
<evidence type="ECO:0000313" key="2">
    <source>
        <dbReference type="EMBL" id="KAA6407112.1"/>
    </source>
</evidence>
<feature type="compositionally biased region" description="Polar residues" evidence="1">
    <location>
        <begin position="418"/>
        <end position="428"/>
    </location>
</feature>
<accession>A0A5M8PEH9</accession>
<organism evidence="2 3">
    <name type="scientific">Lasallia pustulata</name>
    <dbReference type="NCBI Taxonomy" id="136370"/>
    <lineage>
        <taxon>Eukaryota</taxon>
        <taxon>Fungi</taxon>
        <taxon>Dikarya</taxon>
        <taxon>Ascomycota</taxon>
        <taxon>Pezizomycotina</taxon>
        <taxon>Lecanoromycetes</taxon>
        <taxon>OSLEUM clade</taxon>
        <taxon>Umbilicariomycetidae</taxon>
        <taxon>Umbilicariales</taxon>
        <taxon>Umbilicariaceae</taxon>
        <taxon>Lasallia</taxon>
    </lineage>
</organism>
<feature type="compositionally biased region" description="Polar residues" evidence="1">
    <location>
        <begin position="56"/>
        <end position="72"/>
    </location>
</feature>
<dbReference type="AlphaFoldDB" id="A0A5M8PEH9"/>